<dbReference type="PANTHER" id="PTHR44337">
    <property type="entry name" value="CARCINOEMBRYONIC ANTIGEN-RELATED CELL ADHESION MOLECULE 8"/>
    <property type="match status" value="1"/>
</dbReference>
<keyword evidence="5" id="KW-0472">Membrane</keyword>
<dbReference type="InterPro" id="IPR013106">
    <property type="entry name" value="Ig_V-set"/>
</dbReference>
<dbReference type="SUPFAM" id="SSF48726">
    <property type="entry name" value="Immunoglobulin"/>
    <property type="match status" value="2"/>
</dbReference>
<dbReference type="Proteomes" id="UP000827986">
    <property type="component" value="Unassembled WGS sequence"/>
</dbReference>
<comment type="caution">
    <text evidence="8">The sequence shown here is derived from an EMBL/GenBank/DDBJ whole genome shotgun (WGS) entry which is preliminary data.</text>
</comment>
<name>A0A9D3WP29_9SAUR</name>
<dbReference type="Gene3D" id="2.60.40.10">
    <property type="entry name" value="Immunoglobulins"/>
    <property type="match status" value="2"/>
</dbReference>
<evidence type="ECO:0000259" key="7">
    <source>
        <dbReference type="PROSITE" id="PS50835"/>
    </source>
</evidence>
<keyword evidence="3" id="KW-0325">Glycoprotein</keyword>
<gene>
    <name evidence="8" type="ORF">KIL84_022878</name>
</gene>
<dbReference type="PROSITE" id="PS50835">
    <property type="entry name" value="IG_LIKE"/>
    <property type="match status" value="1"/>
</dbReference>
<dbReference type="PANTHER" id="PTHR44337:SF8">
    <property type="entry name" value="IMMUNOGLOBULIN SUBTYPE DOMAIN-CONTAINING PROTEIN"/>
    <property type="match status" value="1"/>
</dbReference>
<evidence type="ECO:0000313" key="9">
    <source>
        <dbReference type="Proteomes" id="UP000827986"/>
    </source>
</evidence>
<dbReference type="InterPro" id="IPR052598">
    <property type="entry name" value="IgSF_CEA-related"/>
</dbReference>
<dbReference type="SMART" id="SM00409">
    <property type="entry name" value="IG"/>
    <property type="match status" value="2"/>
</dbReference>
<dbReference type="Pfam" id="PF07686">
    <property type="entry name" value="V-set"/>
    <property type="match status" value="1"/>
</dbReference>
<feature type="signal peptide" evidence="6">
    <location>
        <begin position="1"/>
        <end position="28"/>
    </location>
</feature>
<keyword evidence="1 6" id="KW-0732">Signal</keyword>
<protein>
    <recommendedName>
        <fullName evidence="7">Ig-like domain-containing protein</fullName>
    </recommendedName>
</protein>
<evidence type="ECO:0000256" key="4">
    <source>
        <dbReference type="ARBA" id="ARBA00023319"/>
    </source>
</evidence>
<dbReference type="SMART" id="SM00408">
    <property type="entry name" value="IGc2"/>
    <property type="match status" value="1"/>
</dbReference>
<evidence type="ECO:0000256" key="2">
    <source>
        <dbReference type="ARBA" id="ARBA00023157"/>
    </source>
</evidence>
<feature type="chain" id="PRO_5038953874" description="Ig-like domain-containing protein" evidence="6">
    <location>
        <begin position="29"/>
        <end position="301"/>
    </location>
</feature>
<keyword evidence="5" id="KW-0812">Transmembrane</keyword>
<keyword evidence="2" id="KW-1015">Disulfide bond</keyword>
<organism evidence="8 9">
    <name type="scientific">Mauremys mutica</name>
    <name type="common">yellowpond turtle</name>
    <dbReference type="NCBI Taxonomy" id="74926"/>
    <lineage>
        <taxon>Eukaryota</taxon>
        <taxon>Metazoa</taxon>
        <taxon>Chordata</taxon>
        <taxon>Craniata</taxon>
        <taxon>Vertebrata</taxon>
        <taxon>Euteleostomi</taxon>
        <taxon>Archelosauria</taxon>
        <taxon>Testudinata</taxon>
        <taxon>Testudines</taxon>
        <taxon>Cryptodira</taxon>
        <taxon>Durocryptodira</taxon>
        <taxon>Testudinoidea</taxon>
        <taxon>Geoemydidae</taxon>
        <taxon>Geoemydinae</taxon>
        <taxon>Mauremys</taxon>
    </lineage>
</organism>
<evidence type="ECO:0000256" key="3">
    <source>
        <dbReference type="ARBA" id="ARBA00023180"/>
    </source>
</evidence>
<dbReference type="EMBL" id="JAHDVG010000488">
    <property type="protein sequence ID" value="KAH1165319.1"/>
    <property type="molecule type" value="Genomic_DNA"/>
</dbReference>
<keyword evidence="4" id="KW-0393">Immunoglobulin domain</keyword>
<feature type="non-terminal residue" evidence="8">
    <location>
        <position position="1"/>
    </location>
</feature>
<dbReference type="InterPro" id="IPR003598">
    <property type="entry name" value="Ig_sub2"/>
</dbReference>
<dbReference type="InterPro" id="IPR003599">
    <property type="entry name" value="Ig_sub"/>
</dbReference>
<keyword evidence="9" id="KW-1185">Reference proteome</keyword>
<proteinExistence type="predicted"/>
<evidence type="ECO:0000256" key="5">
    <source>
        <dbReference type="SAM" id="Phobius"/>
    </source>
</evidence>
<feature type="transmembrane region" description="Helical" evidence="5">
    <location>
        <begin position="240"/>
        <end position="260"/>
    </location>
</feature>
<evidence type="ECO:0000313" key="8">
    <source>
        <dbReference type="EMBL" id="KAH1165319.1"/>
    </source>
</evidence>
<dbReference type="Pfam" id="PF13927">
    <property type="entry name" value="Ig_3"/>
    <property type="match status" value="1"/>
</dbReference>
<evidence type="ECO:0000256" key="1">
    <source>
        <dbReference type="ARBA" id="ARBA00022729"/>
    </source>
</evidence>
<reference evidence="8" key="1">
    <citation type="submission" date="2021-09" db="EMBL/GenBank/DDBJ databases">
        <title>The genome of Mauremys mutica provides insights into the evolution of semi-aquatic lifestyle.</title>
        <authorList>
            <person name="Gong S."/>
            <person name="Gao Y."/>
        </authorList>
    </citation>
    <scope>NUCLEOTIDE SEQUENCE</scope>
    <source>
        <strain evidence="8">MM-2020</strain>
        <tissue evidence="8">Muscle</tissue>
    </source>
</reference>
<dbReference type="InterPro" id="IPR007110">
    <property type="entry name" value="Ig-like_dom"/>
</dbReference>
<feature type="domain" description="Ig-like" evidence="7">
    <location>
        <begin position="137"/>
        <end position="225"/>
    </location>
</feature>
<evidence type="ECO:0000256" key="6">
    <source>
        <dbReference type="SAM" id="SignalP"/>
    </source>
</evidence>
<sequence length="301" mass="34273">KNMHRETLHEMLFALLLYLACLLPEVTMDQKTKEVYHRFNTTVLLMGTSLNASLVFNVEWRAQLNGREKVSILTFSPRSNNIYINESYKKRVVFSHTNFSLTIHYVTLSDEGVYMLTIQLLNKQQQIDRTRVTVIIPVSNVCITSETSAPHQGKNITLNCLGTAGNAMSYSWQKCNQPLPIGNRTILSKDNASLTLINIQQSDIGNYRCVAQNVLSSGHKDFILQLCAETGVSPWRSYGIYGYPGYLGYAIVIFYIFSWVKRTRKSSSKGQSDTIYENTAFENTSTTSKRVHPVYIKRIKK</sequence>
<dbReference type="AlphaFoldDB" id="A0A9D3WP29"/>
<dbReference type="InterPro" id="IPR036179">
    <property type="entry name" value="Ig-like_dom_sf"/>
</dbReference>
<accession>A0A9D3WP29</accession>
<dbReference type="InterPro" id="IPR013783">
    <property type="entry name" value="Ig-like_fold"/>
</dbReference>
<keyword evidence="5" id="KW-1133">Transmembrane helix</keyword>